<feature type="modified residue" description="4-aspartylphosphate" evidence="1">
    <location>
        <position position="56"/>
    </location>
</feature>
<dbReference type="Pfam" id="PF00072">
    <property type="entry name" value="Response_reg"/>
    <property type="match status" value="1"/>
</dbReference>
<keyword evidence="1" id="KW-0597">Phosphoprotein</keyword>
<evidence type="ECO:0000259" key="3">
    <source>
        <dbReference type="PROSITE" id="PS50930"/>
    </source>
</evidence>
<dbReference type="PROSITE" id="PS50930">
    <property type="entry name" value="HTH_LYTTR"/>
    <property type="match status" value="1"/>
</dbReference>
<keyword evidence="5" id="KW-1185">Reference proteome</keyword>
<organism evidence="4 5">
    <name type="scientific">Ideonella paludis</name>
    <dbReference type="NCBI Taxonomy" id="1233411"/>
    <lineage>
        <taxon>Bacteria</taxon>
        <taxon>Pseudomonadati</taxon>
        <taxon>Pseudomonadota</taxon>
        <taxon>Betaproteobacteria</taxon>
        <taxon>Burkholderiales</taxon>
        <taxon>Sphaerotilaceae</taxon>
        <taxon>Ideonella</taxon>
    </lineage>
</organism>
<dbReference type="PANTHER" id="PTHR37299:SF1">
    <property type="entry name" value="STAGE 0 SPORULATION PROTEIN A HOMOLOG"/>
    <property type="match status" value="1"/>
</dbReference>
<dbReference type="Gene3D" id="3.40.50.2300">
    <property type="match status" value="1"/>
</dbReference>
<dbReference type="SUPFAM" id="SSF52172">
    <property type="entry name" value="CheY-like"/>
    <property type="match status" value="1"/>
</dbReference>
<evidence type="ECO:0000256" key="1">
    <source>
        <dbReference type="PROSITE-ProRule" id="PRU00169"/>
    </source>
</evidence>
<dbReference type="InterPro" id="IPR001789">
    <property type="entry name" value="Sig_transdc_resp-reg_receiver"/>
</dbReference>
<protein>
    <submittedName>
        <fullName evidence="4">Response regulator transcription factor</fullName>
    </submittedName>
</protein>
<dbReference type="InterPro" id="IPR046947">
    <property type="entry name" value="LytR-like"/>
</dbReference>
<dbReference type="InterPro" id="IPR011006">
    <property type="entry name" value="CheY-like_superfamily"/>
</dbReference>
<reference evidence="4 5" key="1">
    <citation type="submission" date="2021-04" db="EMBL/GenBank/DDBJ databases">
        <title>The genome sequence of type strain Ideonella paludis KCTC 32238.</title>
        <authorList>
            <person name="Liu Y."/>
        </authorList>
    </citation>
    <scope>NUCLEOTIDE SEQUENCE [LARGE SCALE GENOMIC DNA]</scope>
    <source>
        <strain evidence="4 5">KCTC 32238</strain>
    </source>
</reference>
<dbReference type="EMBL" id="JAGQDG010000003">
    <property type="protein sequence ID" value="MBQ0935684.1"/>
    <property type="molecule type" value="Genomic_DNA"/>
</dbReference>
<dbReference type="RefSeq" id="WP_210808837.1">
    <property type="nucleotide sequence ID" value="NZ_JAGQDG010000003.1"/>
</dbReference>
<sequence length="272" mass="30434">MTLTALIAEDEPLLARALQTELARAWPELRVVALAQDGDEAVSLALQHQPTVLWLDIRMPGRDGLEAAQAIIEEWPSDRPLPLIVFVTAYDHYALQAFERAAADYLLKPVQPERLKACCERLQARLNPPAPAPSSAVAEPHEDAHLLARLRALLSTSAAPSASPERLQVLQVSQGANISLVPVDEVIYFEAADKYVRVLTADKEHLIRLSLRELMGQLDPQQFWQIHRGTVVQWREVAQALRDETGKVTLTLRQRPERLAVSRIYASRFKAL</sequence>
<dbReference type="InterPro" id="IPR007492">
    <property type="entry name" value="LytTR_DNA-bd_dom"/>
</dbReference>
<dbReference type="SMART" id="SM00850">
    <property type="entry name" value="LytTR"/>
    <property type="match status" value="1"/>
</dbReference>
<comment type="caution">
    <text evidence="4">The sequence shown here is derived from an EMBL/GenBank/DDBJ whole genome shotgun (WGS) entry which is preliminary data.</text>
</comment>
<dbReference type="PANTHER" id="PTHR37299">
    <property type="entry name" value="TRANSCRIPTIONAL REGULATOR-RELATED"/>
    <property type="match status" value="1"/>
</dbReference>
<gene>
    <name evidence="4" type="ORF">KAK11_10115</name>
</gene>
<accession>A0ABS5DX78</accession>
<dbReference type="SMART" id="SM00448">
    <property type="entry name" value="REC"/>
    <property type="match status" value="1"/>
</dbReference>
<feature type="domain" description="HTH LytTR-type" evidence="3">
    <location>
        <begin position="170"/>
        <end position="272"/>
    </location>
</feature>
<proteinExistence type="predicted"/>
<dbReference type="Gene3D" id="2.40.50.1020">
    <property type="entry name" value="LytTr DNA-binding domain"/>
    <property type="match status" value="1"/>
</dbReference>
<evidence type="ECO:0000313" key="4">
    <source>
        <dbReference type="EMBL" id="MBQ0935684.1"/>
    </source>
</evidence>
<name>A0ABS5DX78_9BURK</name>
<evidence type="ECO:0000259" key="2">
    <source>
        <dbReference type="PROSITE" id="PS50110"/>
    </source>
</evidence>
<dbReference type="Proteomes" id="UP000672097">
    <property type="component" value="Unassembled WGS sequence"/>
</dbReference>
<evidence type="ECO:0000313" key="5">
    <source>
        <dbReference type="Proteomes" id="UP000672097"/>
    </source>
</evidence>
<dbReference type="Pfam" id="PF04397">
    <property type="entry name" value="LytTR"/>
    <property type="match status" value="1"/>
</dbReference>
<dbReference type="PROSITE" id="PS50110">
    <property type="entry name" value="RESPONSE_REGULATORY"/>
    <property type="match status" value="1"/>
</dbReference>
<feature type="domain" description="Response regulatory" evidence="2">
    <location>
        <begin position="4"/>
        <end position="123"/>
    </location>
</feature>